<comment type="caution">
    <text evidence="3">The sequence shown here is derived from an EMBL/GenBank/DDBJ whole genome shotgun (WGS) entry which is preliminary data.</text>
</comment>
<dbReference type="Gene3D" id="4.10.520.10">
    <property type="entry name" value="IHF-like DNA-binding proteins"/>
    <property type="match status" value="1"/>
</dbReference>
<dbReference type="Proteomes" id="UP001163821">
    <property type="component" value="Unassembled WGS sequence"/>
</dbReference>
<gene>
    <name evidence="3" type="ORF">N2K84_05770</name>
</gene>
<evidence type="ECO:0000313" key="3">
    <source>
        <dbReference type="EMBL" id="MCW0482230.1"/>
    </source>
</evidence>
<dbReference type="RefSeq" id="WP_282590836.1">
    <property type="nucleotide sequence ID" value="NZ_JAPAAF010000005.1"/>
</dbReference>
<feature type="domain" description="HU" evidence="2">
    <location>
        <begin position="1"/>
        <end position="121"/>
    </location>
</feature>
<dbReference type="GO" id="GO:0003677">
    <property type="term" value="F:DNA binding"/>
    <property type="evidence" value="ECO:0007669"/>
    <property type="project" value="UniProtKB-KW"/>
</dbReference>
<dbReference type="InterPro" id="IPR041607">
    <property type="entry name" value="HU-HIG"/>
</dbReference>
<evidence type="ECO:0000313" key="4">
    <source>
        <dbReference type="Proteomes" id="UP001163821"/>
    </source>
</evidence>
<evidence type="ECO:0000256" key="1">
    <source>
        <dbReference type="ARBA" id="ARBA00023125"/>
    </source>
</evidence>
<proteinExistence type="predicted"/>
<dbReference type="EMBL" id="JAPAAF010000005">
    <property type="protein sequence ID" value="MCW0482230.1"/>
    <property type="molecule type" value="Genomic_DNA"/>
</dbReference>
<accession>A0AA41YAD7</accession>
<protein>
    <submittedName>
        <fullName evidence="3">HU family DNA-binding protein</fullName>
    </submittedName>
</protein>
<keyword evidence="1 3" id="KW-0238">DNA-binding</keyword>
<dbReference type="AlphaFoldDB" id="A0AA41YAD7"/>
<evidence type="ECO:0000259" key="2">
    <source>
        <dbReference type="Pfam" id="PF18291"/>
    </source>
</evidence>
<sequence length="132" mass="14863">MTVKYRLVKQATPGVKGGGHYKYYARACDRRKITLDELADMLEKRSSLSRGDIIGTLVGMIDLIPDLLLNNHTIELGQLGTFSLNLKSHASEEPRTDGFRLIKSADISFRPSPRLKQAVKYPDYTKSKTSDY</sequence>
<name>A0AA41YAD7_9BACT</name>
<keyword evidence="4" id="KW-1185">Reference proteome</keyword>
<dbReference type="InterPro" id="IPR010992">
    <property type="entry name" value="IHF-like_DNA-bd_dom_sf"/>
</dbReference>
<dbReference type="Pfam" id="PF18291">
    <property type="entry name" value="HU-HIG"/>
    <property type="match status" value="1"/>
</dbReference>
<reference evidence="3" key="1">
    <citation type="submission" date="2022-10" db="EMBL/GenBank/DDBJ databases">
        <title>Gaoshiqiia sediminis gen. nov., sp. nov., isolated from coastal sediment.</title>
        <authorList>
            <person name="Yu W.X."/>
            <person name="Mu D.S."/>
            <person name="Du J.Z."/>
            <person name="Liang Y.Q."/>
        </authorList>
    </citation>
    <scope>NUCLEOTIDE SEQUENCE</scope>
    <source>
        <strain evidence="3">A06</strain>
    </source>
</reference>
<dbReference type="SUPFAM" id="SSF47729">
    <property type="entry name" value="IHF-like DNA-binding proteins"/>
    <property type="match status" value="1"/>
</dbReference>
<organism evidence="3 4">
    <name type="scientific">Gaoshiqia sediminis</name>
    <dbReference type="NCBI Taxonomy" id="2986998"/>
    <lineage>
        <taxon>Bacteria</taxon>
        <taxon>Pseudomonadati</taxon>
        <taxon>Bacteroidota</taxon>
        <taxon>Bacteroidia</taxon>
        <taxon>Marinilabiliales</taxon>
        <taxon>Prolixibacteraceae</taxon>
        <taxon>Gaoshiqia</taxon>
    </lineage>
</organism>